<keyword evidence="2" id="KW-1133">Transmembrane helix</keyword>
<evidence type="ECO:0000313" key="5">
    <source>
        <dbReference type="Proteomes" id="UP000237144"/>
    </source>
</evidence>
<comment type="caution">
    <text evidence="4">The sequence shown here is derived from an EMBL/GenBank/DDBJ whole genome shotgun (WGS) entry which is preliminary data.</text>
</comment>
<keyword evidence="2" id="KW-0812">Transmembrane</keyword>
<dbReference type="EMBL" id="PJQD01000023">
    <property type="protein sequence ID" value="POY74631.1"/>
    <property type="molecule type" value="Genomic_DNA"/>
</dbReference>
<evidence type="ECO:0000259" key="3">
    <source>
        <dbReference type="PROSITE" id="PS50848"/>
    </source>
</evidence>
<dbReference type="Proteomes" id="UP000237144">
    <property type="component" value="Unassembled WGS sequence"/>
</dbReference>
<feature type="region of interest" description="Disordered" evidence="1">
    <location>
        <begin position="65"/>
        <end position="127"/>
    </location>
</feature>
<dbReference type="InterPro" id="IPR023393">
    <property type="entry name" value="START-like_dom_sf"/>
</dbReference>
<dbReference type="PANTHER" id="PTHR19308">
    <property type="entry name" value="PHOSPHATIDYLCHOLINE TRANSFER PROTEIN"/>
    <property type="match status" value="1"/>
</dbReference>
<dbReference type="PANTHER" id="PTHR19308:SF14">
    <property type="entry name" value="START DOMAIN-CONTAINING PROTEIN"/>
    <property type="match status" value="1"/>
</dbReference>
<name>A0A2S5BD14_9BASI</name>
<evidence type="ECO:0000256" key="1">
    <source>
        <dbReference type="SAM" id="MobiDB-lite"/>
    </source>
</evidence>
<dbReference type="AlphaFoldDB" id="A0A2S5BD14"/>
<dbReference type="Gene3D" id="3.30.530.20">
    <property type="match status" value="1"/>
</dbReference>
<dbReference type="Pfam" id="PF01852">
    <property type="entry name" value="START"/>
    <property type="match status" value="1"/>
</dbReference>
<feature type="compositionally biased region" description="Basic residues" evidence="1">
    <location>
        <begin position="109"/>
        <end position="120"/>
    </location>
</feature>
<gene>
    <name evidence="4" type="ORF">BMF94_2392</name>
</gene>
<dbReference type="PROSITE" id="PS50848">
    <property type="entry name" value="START"/>
    <property type="match status" value="1"/>
</dbReference>
<dbReference type="GO" id="GO:0005737">
    <property type="term" value="C:cytoplasm"/>
    <property type="evidence" value="ECO:0007669"/>
    <property type="project" value="UniProtKB-ARBA"/>
</dbReference>
<sequence>MSRTATTSVSNADSLALALSISPIAFLWSSRARFGLDTLHVGLLQIILLLVLRAALDVLPNRLRRSTAPSASPSPTKAAVTAPTPAPPVLHRQAAPRRLQAIDEARPVTRPRKATRRRVRQAPAVGPPAFPGEKLDEVVANFLNITEPAYLPLVPREPTSRIPTATLSSWKRTYKGETVEVLQHPTISSLYAICATFADLPLANLFQALQDINTRPKWDSMCAGAREVERFEVDGRRGNVLTMQMKGMPLVKAKDLVLLSVAGTLPSSETDPAGKRRIFAASTSVDHPACPVTPAYNRMSLGISGFVIDEVDAGSRIIQITDLSGLGSWVPSAVFRTITETMLPKSLAKLGAAAAAVTQLPADFPPPVLGSAPMGAADDFEDPEELELSEYDDEEDNFDEDDLPFDGVAQPVAVEAPFPASNDDAVALAPSISRDLHALLTQLRSLSTRLATLESMVETPGSGWKWYAPFARAQAPPPRREQDRIAGSDVMTGVGSGISLSKILTTGSLSAAAAAVGVAAVAAWGRHRR</sequence>
<dbReference type="OrthoDB" id="333905at2759"/>
<feature type="transmembrane region" description="Helical" evidence="2">
    <location>
        <begin position="503"/>
        <end position="524"/>
    </location>
</feature>
<evidence type="ECO:0000313" key="4">
    <source>
        <dbReference type="EMBL" id="POY74631.1"/>
    </source>
</evidence>
<accession>A0A2S5BD14</accession>
<protein>
    <recommendedName>
        <fullName evidence="3">START domain-containing protein</fullName>
    </recommendedName>
</protein>
<dbReference type="SUPFAM" id="SSF55961">
    <property type="entry name" value="Bet v1-like"/>
    <property type="match status" value="1"/>
</dbReference>
<keyword evidence="5" id="KW-1185">Reference proteome</keyword>
<dbReference type="GO" id="GO:0008289">
    <property type="term" value="F:lipid binding"/>
    <property type="evidence" value="ECO:0007669"/>
    <property type="project" value="InterPro"/>
</dbReference>
<evidence type="ECO:0000256" key="2">
    <source>
        <dbReference type="SAM" id="Phobius"/>
    </source>
</evidence>
<feature type="compositionally biased region" description="Low complexity" evidence="1">
    <location>
        <begin position="66"/>
        <end position="83"/>
    </location>
</feature>
<proteinExistence type="predicted"/>
<feature type="domain" description="START" evidence="3">
    <location>
        <begin position="170"/>
        <end position="359"/>
    </location>
</feature>
<organism evidence="4 5">
    <name type="scientific">Rhodotorula taiwanensis</name>
    <dbReference type="NCBI Taxonomy" id="741276"/>
    <lineage>
        <taxon>Eukaryota</taxon>
        <taxon>Fungi</taxon>
        <taxon>Dikarya</taxon>
        <taxon>Basidiomycota</taxon>
        <taxon>Pucciniomycotina</taxon>
        <taxon>Microbotryomycetes</taxon>
        <taxon>Sporidiobolales</taxon>
        <taxon>Sporidiobolaceae</taxon>
        <taxon>Rhodotorula</taxon>
    </lineage>
</organism>
<keyword evidence="2" id="KW-0472">Membrane</keyword>
<dbReference type="InterPro" id="IPR051213">
    <property type="entry name" value="START_lipid_transfer"/>
</dbReference>
<reference evidence="4 5" key="1">
    <citation type="journal article" date="2018" name="Front. Microbiol.">
        <title>Prospects for Fungal Bioremediation of Acidic Radioactive Waste Sites: Characterization and Genome Sequence of Rhodotorula taiwanensis MD1149.</title>
        <authorList>
            <person name="Tkavc R."/>
            <person name="Matrosova V.Y."/>
            <person name="Grichenko O.E."/>
            <person name="Gostincar C."/>
            <person name="Volpe R.P."/>
            <person name="Klimenkova P."/>
            <person name="Gaidamakova E.K."/>
            <person name="Zhou C.E."/>
            <person name="Stewart B.J."/>
            <person name="Lyman M.G."/>
            <person name="Malfatti S.A."/>
            <person name="Rubinfeld B."/>
            <person name="Courtot M."/>
            <person name="Singh J."/>
            <person name="Dalgard C.L."/>
            <person name="Hamilton T."/>
            <person name="Frey K.G."/>
            <person name="Gunde-Cimerman N."/>
            <person name="Dugan L."/>
            <person name="Daly M.J."/>
        </authorList>
    </citation>
    <scope>NUCLEOTIDE SEQUENCE [LARGE SCALE GENOMIC DNA]</scope>
    <source>
        <strain evidence="4 5">MD1149</strain>
    </source>
</reference>
<dbReference type="InterPro" id="IPR002913">
    <property type="entry name" value="START_lipid-bd_dom"/>
</dbReference>